<organism evidence="1 2">
    <name type="scientific">Acanthoscelides obtectus</name>
    <name type="common">Bean weevil</name>
    <name type="synonym">Bruchus obtectus</name>
    <dbReference type="NCBI Taxonomy" id="200917"/>
    <lineage>
        <taxon>Eukaryota</taxon>
        <taxon>Metazoa</taxon>
        <taxon>Ecdysozoa</taxon>
        <taxon>Arthropoda</taxon>
        <taxon>Hexapoda</taxon>
        <taxon>Insecta</taxon>
        <taxon>Pterygota</taxon>
        <taxon>Neoptera</taxon>
        <taxon>Endopterygota</taxon>
        <taxon>Coleoptera</taxon>
        <taxon>Polyphaga</taxon>
        <taxon>Cucujiformia</taxon>
        <taxon>Chrysomeloidea</taxon>
        <taxon>Chrysomelidae</taxon>
        <taxon>Bruchinae</taxon>
        <taxon>Bruchini</taxon>
        <taxon>Acanthoscelides</taxon>
    </lineage>
</organism>
<reference evidence="1" key="1">
    <citation type="submission" date="2022-03" db="EMBL/GenBank/DDBJ databases">
        <authorList>
            <person name="Sayadi A."/>
        </authorList>
    </citation>
    <scope>NUCLEOTIDE SEQUENCE</scope>
</reference>
<accession>A0A9P0LMY7</accession>
<dbReference type="Proteomes" id="UP001152888">
    <property type="component" value="Unassembled WGS sequence"/>
</dbReference>
<comment type="caution">
    <text evidence="1">The sequence shown here is derived from an EMBL/GenBank/DDBJ whole genome shotgun (WGS) entry which is preliminary data.</text>
</comment>
<proteinExistence type="predicted"/>
<evidence type="ECO:0000313" key="2">
    <source>
        <dbReference type="Proteomes" id="UP001152888"/>
    </source>
</evidence>
<protein>
    <submittedName>
        <fullName evidence="1">Uncharacterized protein</fullName>
    </submittedName>
</protein>
<evidence type="ECO:0000313" key="1">
    <source>
        <dbReference type="EMBL" id="CAH1995617.1"/>
    </source>
</evidence>
<dbReference type="EMBL" id="CAKOFQ010007234">
    <property type="protein sequence ID" value="CAH1995617.1"/>
    <property type="molecule type" value="Genomic_DNA"/>
</dbReference>
<sequence length="70" mass="7974">MCPFTTFCPFFTLIFGKSTRTKSTFSIAFTLPSSEDESSNLRLPLHSELELEGEGIYPHLHIDTINITHR</sequence>
<keyword evidence="2" id="KW-1185">Reference proteome</keyword>
<gene>
    <name evidence="1" type="ORF">ACAOBT_LOCUS22720</name>
</gene>
<dbReference type="AlphaFoldDB" id="A0A9P0LMY7"/>
<name>A0A9P0LMY7_ACAOB</name>